<keyword evidence="5" id="KW-0131">Cell cycle</keyword>
<keyword evidence="5" id="KW-0132">Cell division</keyword>
<dbReference type="PANTHER" id="PTHR36842:SF1">
    <property type="entry name" value="PROTEIN TOLB"/>
    <property type="match status" value="1"/>
</dbReference>
<accession>A0A1I4XFE8</accession>
<dbReference type="Pfam" id="PF07676">
    <property type="entry name" value="PD40"/>
    <property type="match status" value="3"/>
</dbReference>
<feature type="domain" description="TolB N-terminal" evidence="6">
    <location>
        <begin position="27"/>
        <end position="131"/>
    </location>
</feature>
<feature type="signal peptide" evidence="5">
    <location>
        <begin position="1"/>
        <end position="24"/>
    </location>
</feature>
<dbReference type="EMBL" id="FOVF01000009">
    <property type="protein sequence ID" value="SFN24203.1"/>
    <property type="molecule type" value="Genomic_DNA"/>
</dbReference>
<keyword evidence="4 5" id="KW-0574">Periplasm</keyword>
<dbReference type="STRING" id="578942.SAMN05216289_10990"/>
<sequence precursor="true">MRNRTLIRFGLLLLLLVSANGAWAQGLTIEINDGSRTADPIAVVPFAFEGAGLPPETDVSEIVRADLARSGKFFTLARRDIVEFPTRESEVKFATWRLLKQNYLVVGRIADAGDGALRVEFELFDVARQSRMIGLAISGQRTAMRDVAHQIADLIYEKILGVRGAFWTRIAYVTSVGLGQNTQYALMVADSDGFNPQVVVRSREPLMSPAWSPDGRRLAYVSFERGNSSVYLQDLSTGSRELISAQKGINGGPAFSPDGTKLALNLSYGGSPDIYIMDLASRKSTKLTNHFAIDVEAAWMPDGRSLVFTSDRSGKPQLYEVSAAGGDAARLTFQGQYNARATICCDGKKIAMAQGNGNVYRITVFDRTTGTYTEISPGNVDESPSFAPNGSMVLYAATEGPRGVLYAVSADGRVRQRLVLADGDVREPAWGPFRQR</sequence>
<evidence type="ECO:0000313" key="7">
    <source>
        <dbReference type="EMBL" id="SFN24203.1"/>
    </source>
</evidence>
<dbReference type="Gene3D" id="3.40.50.10070">
    <property type="entry name" value="TolB, N-terminal domain"/>
    <property type="match status" value="1"/>
</dbReference>
<dbReference type="InterPro" id="IPR011042">
    <property type="entry name" value="6-blade_b-propeller_TolB-like"/>
</dbReference>
<comment type="subunit">
    <text evidence="5">The Tol-Pal system is composed of five core proteins: the inner membrane proteins TolA, TolQ and TolR, the periplasmic protein TolB and the outer membrane protein Pal. They form a network linking the inner and outer membranes and the peptidoglycan layer.</text>
</comment>
<dbReference type="GO" id="GO:0017038">
    <property type="term" value="P:protein import"/>
    <property type="evidence" value="ECO:0007669"/>
    <property type="project" value="InterPro"/>
</dbReference>
<keyword evidence="8" id="KW-1185">Reference proteome</keyword>
<evidence type="ECO:0000256" key="2">
    <source>
        <dbReference type="ARBA" id="ARBA00009820"/>
    </source>
</evidence>
<protein>
    <recommendedName>
        <fullName evidence="5">Tol-Pal system protein TolB</fullName>
    </recommendedName>
</protein>
<dbReference type="SUPFAM" id="SSF69304">
    <property type="entry name" value="Tricorn protease N-terminal domain"/>
    <property type="match status" value="1"/>
</dbReference>
<dbReference type="InterPro" id="IPR014167">
    <property type="entry name" value="Tol-Pal_TolB"/>
</dbReference>
<comment type="function">
    <text evidence="5">Part of the Tol-Pal system, which plays a role in outer membrane invagination during cell division and is important for maintaining outer membrane integrity.</text>
</comment>
<dbReference type="Pfam" id="PF04052">
    <property type="entry name" value="TolB_N"/>
    <property type="match status" value="1"/>
</dbReference>
<dbReference type="InterPro" id="IPR007195">
    <property type="entry name" value="TolB_N"/>
</dbReference>
<evidence type="ECO:0000313" key="8">
    <source>
        <dbReference type="Proteomes" id="UP000198575"/>
    </source>
</evidence>
<reference evidence="7 8" key="1">
    <citation type="submission" date="2016-10" db="EMBL/GenBank/DDBJ databases">
        <authorList>
            <person name="de Groot N.N."/>
        </authorList>
    </citation>
    <scope>NUCLEOTIDE SEQUENCE [LARGE SCALE GENOMIC DNA]</scope>
    <source>
        <strain evidence="7 8">CGMCC 1.7659</strain>
    </source>
</reference>
<dbReference type="RefSeq" id="WP_092407125.1">
    <property type="nucleotide sequence ID" value="NZ_FOVF01000009.1"/>
</dbReference>
<comment type="similarity">
    <text evidence="2 5">Belongs to the TolB family.</text>
</comment>
<dbReference type="GO" id="GO:0042597">
    <property type="term" value="C:periplasmic space"/>
    <property type="evidence" value="ECO:0007669"/>
    <property type="project" value="UniProtKB-SubCell"/>
</dbReference>
<dbReference type="PANTHER" id="PTHR36842">
    <property type="entry name" value="PROTEIN TOLB HOMOLOG"/>
    <property type="match status" value="1"/>
</dbReference>
<gene>
    <name evidence="5" type="primary">tolB</name>
    <name evidence="7" type="ORF">SAMN05216289_10990</name>
</gene>
<dbReference type="AlphaFoldDB" id="A0A1I4XFE8"/>
<organism evidence="7 8">
    <name type="scientific">Dokdonella immobilis</name>
    <dbReference type="NCBI Taxonomy" id="578942"/>
    <lineage>
        <taxon>Bacteria</taxon>
        <taxon>Pseudomonadati</taxon>
        <taxon>Pseudomonadota</taxon>
        <taxon>Gammaproteobacteria</taxon>
        <taxon>Lysobacterales</taxon>
        <taxon>Rhodanobacteraceae</taxon>
        <taxon>Dokdonella</taxon>
    </lineage>
</organism>
<dbReference type="InterPro" id="IPR011659">
    <property type="entry name" value="WD40"/>
</dbReference>
<keyword evidence="3 5" id="KW-0732">Signal</keyword>
<dbReference type="HAMAP" id="MF_00671">
    <property type="entry name" value="TolB"/>
    <property type="match status" value="1"/>
</dbReference>
<comment type="subcellular location">
    <subcellularLocation>
        <location evidence="1 5">Periplasm</location>
    </subcellularLocation>
</comment>
<proteinExistence type="inferred from homology"/>
<evidence type="ECO:0000256" key="4">
    <source>
        <dbReference type="ARBA" id="ARBA00022764"/>
    </source>
</evidence>
<dbReference type="GO" id="GO:0051301">
    <property type="term" value="P:cell division"/>
    <property type="evidence" value="ECO:0007669"/>
    <property type="project" value="UniProtKB-UniRule"/>
</dbReference>
<feature type="chain" id="PRO_5011803827" description="Tol-Pal system protein TolB" evidence="5">
    <location>
        <begin position="25"/>
        <end position="436"/>
    </location>
</feature>
<evidence type="ECO:0000256" key="1">
    <source>
        <dbReference type="ARBA" id="ARBA00004418"/>
    </source>
</evidence>
<evidence type="ECO:0000256" key="5">
    <source>
        <dbReference type="HAMAP-Rule" id="MF_00671"/>
    </source>
</evidence>
<dbReference type="NCBIfam" id="TIGR02800">
    <property type="entry name" value="propeller_TolB"/>
    <property type="match status" value="1"/>
</dbReference>
<evidence type="ECO:0000259" key="6">
    <source>
        <dbReference type="Pfam" id="PF04052"/>
    </source>
</evidence>
<dbReference type="Gene3D" id="2.120.10.30">
    <property type="entry name" value="TolB, C-terminal domain"/>
    <property type="match status" value="1"/>
</dbReference>
<name>A0A1I4XFE8_9GAMM</name>
<dbReference type="SUPFAM" id="SSF52964">
    <property type="entry name" value="TolB, N-terminal domain"/>
    <property type="match status" value="1"/>
</dbReference>
<dbReference type="OrthoDB" id="9802240at2"/>
<evidence type="ECO:0000256" key="3">
    <source>
        <dbReference type="ARBA" id="ARBA00022729"/>
    </source>
</evidence>
<dbReference type="Proteomes" id="UP000198575">
    <property type="component" value="Unassembled WGS sequence"/>
</dbReference>